<dbReference type="AlphaFoldDB" id="A0A6N9THG1"/>
<keyword evidence="1" id="KW-0472">Membrane</keyword>
<gene>
    <name evidence="2" type="ORF">GTQ48_14740</name>
</gene>
<dbReference type="InterPro" id="IPR019629">
    <property type="entry name" value="Uncharacterised_HI1736/YgjV"/>
</dbReference>
<feature type="transmembrane region" description="Helical" evidence="1">
    <location>
        <begin position="72"/>
        <end position="90"/>
    </location>
</feature>
<protein>
    <submittedName>
        <fullName evidence="2">YgjV family protein</fullName>
    </submittedName>
</protein>
<dbReference type="RefSeq" id="WP_163107351.1">
    <property type="nucleotide sequence ID" value="NZ_JAAAWO010000012.1"/>
</dbReference>
<dbReference type="Pfam" id="PF10688">
    <property type="entry name" value="Imp-YgjV"/>
    <property type="match status" value="1"/>
</dbReference>
<feature type="transmembrane region" description="Helical" evidence="1">
    <location>
        <begin position="127"/>
        <end position="156"/>
    </location>
</feature>
<feature type="transmembrane region" description="Helical" evidence="1">
    <location>
        <begin position="96"/>
        <end position="115"/>
    </location>
</feature>
<comment type="caution">
    <text evidence="2">The sequence shown here is derived from an EMBL/GenBank/DDBJ whole genome shotgun (WGS) entry which is preliminary data.</text>
</comment>
<dbReference type="EMBL" id="JAAAWO010000012">
    <property type="protein sequence ID" value="NDW16767.1"/>
    <property type="molecule type" value="Genomic_DNA"/>
</dbReference>
<feature type="transmembrane region" description="Helical" evidence="1">
    <location>
        <begin position="28"/>
        <end position="60"/>
    </location>
</feature>
<accession>A0A6N9THG1</accession>
<reference evidence="2 3" key="1">
    <citation type="submission" date="2020-01" db="EMBL/GenBank/DDBJ databases">
        <title>Genomes of bacteria type strains.</title>
        <authorList>
            <person name="Chen J."/>
            <person name="Zhu S."/>
            <person name="Yang J."/>
        </authorList>
    </citation>
    <scope>NUCLEOTIDE SEQUENCE [LARGE SCALE GENOMIC DNA]</scope>
    <source>
        <strain evidence="2 3">LMG 24078</strain>
    </source>
</reference>
<keyword evidence="3" id="KW-1185">Reference proteome</keyword>
<organism evidence="2 3">
    <name type="scientific">Alteromonas genovensis</name>
    <dbReference type="NCBI Taxonomy" id="471225"/>
    <lineage>
        <taxon>Bacteria</taxon>
        <taxon>Pseudomonadati</taxon>
        <taxon>Pseudomonadota</taxon>
        <taxon>Gammaproteobacteria</taxon>
        <taxon>Alteromonadales</taxon>
        <taxon>Alteromonadaceae</taxon>
        <taxon>Alteromonas/Salinimonas group</taxon>
        <taxon>Alteromonas</taxon>
    </lineage>
</organism>
<evidence type="ECO:0000256" key="1">
    <source>
        <dbReference type="SAM" id="Phobius"/>
    </source>
</evidence>
<keyword evidence="1" id="KW-1133">Transmembrane helix</keyword>
<proteinExistence type="predicted"/>
<evidence type="ECO:0000313" key="2">
    <source>
        <dbReference type="EMBL" id="NDW16767.1"/>
    </source>
</evidence>
<keyword evidence="1" id="KW-0812">Transmembrane</keyword>
<name>A0A6N9THG1_9ALTE</name>
<sequence>MVVVAEAFGAVAVVLNFIGYRQNNVDRYLLISAFALASLSAHFFMLDAMAAGVGTLLASVRNIIAIKNRSNLILFAFIGINIGFLCYEWFVLEHHWNIFIAYASSLIFTIGSIVIRDTHQIRKTFLVAESLGLLYAISVGSIFGTVFNISNLISIISKLKR</sequence>
<evidence type="ECO:0000313" key="3">
    <source>
        <dbReference type="Proteomes" id="UP000471381"/>
    </source>
</evidence>
<dbReference type="Proteomes" id="UP000471381">
    <property type="component" value="Unassembled WGS sequence"/>
</dbReference>